<sequence>MHQSTYAQKVLEIFGFKDVYPSKTPMIGRSLQPDKDPFRPKEEGEEILGPEFPYLSAIGALMYLANCTRPDIAFAVNLLARYSSEPTKRHWKGVKDIFRYLQGTKDLGLFYRRNQDLSVVGYADAGYLSDPHTSKSQTGYVFLCGGTAISWKSSKQTLVSTSTNHSEIMALYEASPLALVPTLATAHSYTTLAKPRSSSTPTIAGDRAPRSALDAARVAHGRHWPRAAQPLRSRPGPPFFTKHTAVTPQPRQTRAQPQPVTAGAGDDELFPYAPRPSWKQCDPTKPPPTKLSLPLDSPGHRARRHLA</sequence>
<feature type="region of interest" description="Disordered" evidence="1">
    <location>
        <begin position="223"/>
        <end position="307"/>
    </location>
</feature>
<evidence type="ECO:0000313" key="2">
    <source>
        <dbReference type="EMBL" id="KAK1603147.1"/>
    </source>
</evidence>
<organism evidence="2 3">
    <name type="scientific">Lolium multiflorum</name>
    <name type="common">Italian ryegrass</name>
    <name type="synonym">Lolium perenne subsp. multiflorum</name>
    <dbReference type="NCBI Taxonomy" id="4521"/>
    <lineage>
        <taxon>Eukaryota</taxon>
        <taxon>Viridiplantae</taxon>
        <taxon>Streptophyta</taxon>
        <taxon>Embryophyta</taxon>
        <taxon>Tracheophyta</taxon>
        <taxon>Spermatophyta</taxon>
        <taxon>Magnoliopsida</taxon>
        <taxon>Liliopsida</taxon>
        <taxon>Poales</taxon>
        <taxon>Poaceae</taxon>
        <taxon>BOP clade</taxon>
        <taxon>Pooideae</taxon>
        <taxon>Poodae</taxon>
        <taxon>Poeae</taxon>
        <taxon>Poeae Chloroplast Group 2 (Poeae type)</taxon>
        <taxon>Loliodinae</taxon>
        <taxon>Loliinae</taxon>
        <taxon>Lolium</taxon>
    </lineage>
</organism>
<dbReference type="AlphaFoldDB" id="A0AAD8QKT4"/>
<evidence type="ECO:0000313" key="3">
    <source>
        <dbReference type="Proteomes" id="UP001231189"/>
    </source>
</evidence>
<dbReference type="Proteomes" id="UP001231189">
    <property type="component" value="Unassembled WGS sequence"/>
</dbReference>
<comment type="caution">
    <text evidence="2">The sequence shown here is derived from an EMBL/GenBank/DDBJ whole genome shotgun (WGS) entry which is preliminary data.</text>
</comment>
<reference evidence="2" key="1">
    <citation type="submission" date="2023-07" db="EMBL/GenBank/DDBJ databases">
        <title>A chromosome-level genome assembly of Lolium multiflorum.</title>
        <authorList>
            <person name="Chen Y."/>
            <person name="Copetti D."/>
            <person name="Kolliker R."/>
            <person name="Studer B."/>
        </authorList>
    </citation>
    <scope>NUCLEOTIDE SEQUENCE</scope>
    <source>
        <strain evidence="2">02402/16</strain>
        <tissue evidence="2">Leaf</tissue>
    </source>
</reference>
<dbReference type="CDD" id="cd09272">
    <property type="entry name" value="RNase_HI_RT_Ty1"/>
    <property type="match status" value="1"/>
</dbReference>
<gene>
    <name evidence="2" type="ORF">QYE76_008075</name>
</gene>
<feature type="compositionally biased region" description="Low complexity" evidence="1">
    <location>
        <begin position="247"/>
        <end position="259"/>
    </location>
</feature>
<protein>
    <submittedName>
        <fullName evidence="2">Uncharacterized protein</fullName>
    </submittedName>
</protein>
<keyword evidence="3" id="KW-1185">Reference proteome</keyword>
<dbReference type="PANTHER" id="PTHR11439">
    <property type="entry name" value="GAG-POL-RELATED RETROTRANSPOSON"/>
    <property type="match status" value="1"/>
</dbReference>
<dbReference type="PANTHER" id="PTHR11439:SF486">
    <property type="entry name" value="RLK (RECEPTOR-LIKE KINASE) PROTEIN, PUTATIVE-RELATED"/>
    <property type="match status" value="1"/>
</dbReference>
<name>A0AAD8QKT4_LOLMU</name>
<proteinExistence type="predicted"/>
<accession>A0AAD8QKT4</accession>
<evidence type="ECO:0000256" key="1">
    <source>
        <dbReference type="SAM" id="MobiDB-lite"/>
    </source>
</evidence>
<dbReference type="EMBL" id="JAUUTY010000114">
    <property type="protein sequence ID" value="KAK1603147.1"/>
    <property type="molecule type" value="Genomic_DNA"/>
</dbReference>